<organism evidence="4 5">
    <name type="scientific">Gomphillus americanus</name>
    <dbReference type="NCBI Taxonomy" id="1940652"/>
    <lineage>
        <taxon>Eukaryota</taxon>
        <taxon>Fungi</taxon>
        <taxon>Dikarya</taxon>
        <taxon>Ascomycota</taxon>
        <taxon>Pezizomycotina</taxon>
        <taxon>Lecanoromycetes</taxon>
        <taxon>OSLEUM clade</taxon>
        <taxon>Ostropomycetidae</taxon>
        <taxon>Ostropales</taxon>
        <taxon>Graphidaceae</taxon>
        <taxon>Gomphilloideae</taxon>
        <taxon>Gomphillus</taxon>
    </lineage>
</organism>
<keyword evidence="5" id="KW-1185">Reference proteome</keyword>
<dbReference type="SUPFAM" id="SSF48403">
    <property type="entry name" value="Ankyrin repeat"/>
    <property type="match status" value="1"/>
</dbReference>
<name>A0A8H3HUJ8_9LECA</name>
<dbReference type="InterPro" id="IPR036770">
    <property type="entry name" value="Ankyrin_rpt-contain_sf"/>
</dbReference>
<feature type="repeat" description="ANK" evidence="2">
    <location>
        <begin position="656"/>
        <end position="688"/>
    </location>
</feature>
<dbReference type="Pfam" id="PF24883">
    <property type="entry name" value="NPHP3_N"/>
    <property type="match status" value="1"/>
</dbReference>
<dbReference type="PROSITE" id="PS50297">
    <property type="entry name" value="ANK_REP_REGION"/>
    <property type="match status" value="2"/>
</dbReference>
<dbReference type="InterPro" id="IPR056884">
    <property type="entry name" value="NPHP3-like_N"/>
</dbReference>
<keyword evidence="1" id="KW-0677">Repeat</keyword>
<dbReference type="OrthoDB" id="1577640at2759"/>
<dbReference type="InterPro" id="IPR002110">
    <property type="entry name" value="Ankyrin_rpt"/>
</dbReference>
<dbReference type="AlphaFoldDB" id="A0A8H3HUJ8"/>
<evidence type="ECO:0000256" key="1">
    <source>
        <dbReference type="ARBA" id="ARBA00022737"/>
    </source>
</evidence>
<evidence type="ECO:0000313" key="4">
    <source>
        <dbReference type="EMBL" id="CAF9902977.1"/>
    </source>
</evidence>
<dbReference type="Pfam" id="PF12796">
    <property type="entry name" value="Ank_2"/>
    <property type="match status" value="1"/>
</dbReference>
<protein>
    <recommendedName>
        <fullName evidence="3">Nephrocystin 3-like N-terminal domain-containing protein</fullName>
    </recommendedName>
</protein>
<feature type="repeat" description="ANK" evidence="2">
    <location>
        <begin position="692"/>
        <end position="724"/>
    </location>
</feature>
<dbReference type="Proteomes" id="UP000664169">
    <property type="component" value="Unassembled WGS sequence"/>
</dbReference>
<accession>A0A8H3HUJ8</accession>
<dbReference type="PROSITE" id="PS50088">
    <property type="entry name" value="ANK_REPEAT"/>
    <property type="match status" value="2"/>
</dbReference>
<comment type="caution">
    <text evidence="4">The sequence shown here is derived from an EMBL/GenBank/DDBJ whole genome shotgun (WGS) entry which is preliminary data.</text>
</comment>
<dbReference type="EMBL" id="CAJPDQ010000001">
    <property type="protein sequence ID" value="CAF9902977.1"/>
    <property type="molecule type" value="Genomic_DNA"/>
</dbReference>
<dbReference type="PANTHER" id="PTHR10039:SF16">
    <property type="entry name" value="GPI INOSITOL-DEACYLASE"/>
    <property type="match status" value="1"/>
</dbReference>
<gene>
    <name evidence="4" type="ORF">GOMPHAMPRED_000051</name>
</gene>
<dbReference type="PANTHER" id="PTHR10039">
    <property type="entry name" value="AMELOGENIN"/>
    <property type="match status" value="1"/>
</dbReference>
<evidence type="ECO:0000313" key="5">
    <source>
        <dbReference type="Proteomes" id="UP000664169"/>
    </source>
</evidence>
<feature type="domain" description="Nephrocystin 3-like N-terminal" evidence="3">
    <location>
        <begin position="204"/>
        <end position="371"/>
    </location>
</feature>
<dbReference type="SUPFAM" id="SSF52540">
    <property type="entry name" value="P-loop containing nucleoside triphosphate hydrolases"/>
    <property type="match status" value="1"/>
</dbReference>
<dbReference type="Gene3D" id="3.40.50.300">
    <property type="entry name" value="P-loop containing nucleotide triphosphate hydrolases"/>
    <property type="match status" value="1"/>
</dbReference>
<dbReference type="SMART" id="SM00248">
    <property type="entry name" value="ANK"/>
    <property type="match status" value="2"/>
</dbReference>
<dbReference type="InterPro" id="IPR027417">
    <property type="entry name" value="P-loop_NTPase"/>
</dbReference>
<proteinExistence type="predicted"/>
<dbReference type="Gene3D" id="1.25.40.20">
    <property type="entry name" value="Ankyrin repeat-containing domain"/>
    <property type="match status" value="1"/>
</dbReference>
<sequence length="757" mass="85586">MDPASAIGLIVNIQTLLLSTYNVGQDILNAKDEIRKLAIELSALKASLEPIHLVYNFSSHEKDCKDALSILETSNLSSAESKAMLRLTEDTLTDLSNRLQTGSNQSKKAWQKITWHFEKAEFSSLLERLERAKTWFVLAATTDNVTLAREAYEGIRNIDRMLQSREQRNSELDNIQLQNNVRDWLASRDTEDCYRQSLDRYQPGTCGWFLDGVFQEWICGKDHPGLWLKAKPGFGKTTLIAAAIDQARKLSETSATKIAVIFWFCSFTEQSVHNSQNILTSMIYQLCCLKPSLFVELDRLHPQQKGPLSTLNKNRLSSQDLLKLFVLLVSGVDLVLLVVDALNESENSNELVETFNDISRTCSNVRFLISSTDSAAMDADSSKIRIVTTDTSTNVTDIDLYIQSWLSTQGKRLKIPADIKGEILTNIRRNSNGVTVRTIQDMQNALRRLPRSLEEYYDSALSHILEQDCSLARNMLLWLSHARRALYFEELCEAVALPEGRAFDESMRLLRPNDLLEICTSFVNYDPRSNTITLAHSSVFRFLLRARTIGHSREKFDLGWNSAEYAVARYCLSYMMLPEFAVGYVVKDQFLARRKAWPLLRYIGRTLWEHLHNIDTSGPIQPLLLQFLNSHRLSRGGNFGAWVQACNPGMLENKLMDTTPLYWAAREGYLSLVRILLSSGGKKDLECPSGRFASTPLHVASWAGHTEVVQELLLAGASPKETNSSGLSGLYMTRIMGHRDIEQLLEEAIRKSRFGSG</sequence>
<keyword evidence="2" id="KW-0040">ANK repeat</keyword>
<reference evidence="4" key="1">
    <citation type="submission" date="2021-03" db="EMBL/GenBank/DDBJ databases">
        <authorList>
            <person name="Tagirdzhanova G."/>
        </authorList>
    </citation>
    <scope>NUCLEOTIDE SEQUENCE</scope>
</reference>
<evidence type="ECO:0000256" key="2">
    <source>
        <dbReference type="PROSITE-ProRule" id="PRU00023"/>
    </source>
</evidence>
<evidence type="ECO:0000259" key="3">
    <source>
        <dbReference type="Pfam" id="PF24883"/>
    </source>
</evidence>